<evidence type="ECO:0000256" key="1">
    <source>
        <dbReference type="SAM" id="Phobius"/>
    </source>
</evidence>
<name>A0A2H4PRM5_9CAUD</name>
<sequence length="63" mass="6683">MSSSGVILISILTVLCILSAVIYSAIVANILTGYSPTEDIKSTYSKAVSSATNKSWSTKRELV</sequence>
<keyword evidence="1" id="KW-1133">Transmembrane helix</keyword>
<reference evidence="3" key="1">
    <citation type="submission" date="2017-10" db="EMBL/GenBank/DDBJ databases">
        <title>Isolation and characterization of a group of new proteus bacteriophages.</title>
        <authorList>
            <person name="Kozlova Y.N."/>
            <person name="Morozova V.V."/>
            <person name="Babkin I.V."/>
            <person name="Tikunova N.V."/>
            <person name="Bokovaya O.V."/>
            <person name="Shedko E.D."/>
        </authorList>
    </citation>
    <scope>NUCLEOTIDE SEQUENCE [LARGE SCALE GENOMIC DNA]</scope>
</reference>
<dbReference type="EMBL" id="MG030347">
    <property type="protein sequence ID" value="ATW69955.1"/>
    <property type="molecule type" value="Genomic_DNA"/>
</dbReference>
<keyword evidence="1" id="KW-0812">Transmembrane</keyword>
<proteinExistence type="predicted"/>
<accession>A0A2H4PRM5</accession>
<dbReference type="KEGG" id="vg:40097292"/>
<evidence type="ECO:0000313" key="3">
    <source>
        <dbReference type="Proteomes" id="UP000241842"/>
    </source>
</evidence>
<dbReference type="RefSeq" id="YP_009620639.1">
    <property type="nucleotide sequence ID" value="NC_042090.1"/>
</dbReference>
<organism evidence="2 3">
    <name type="scientific">Proteus phage PM135</name>
    <dbReference type="NCBI Taxonomy" id="2048008"/>
    <lineage>
        <taxon>Viruses</taxon>
        <taxon>Duplodnaviria</taxon>
        <taxon>Heunggongvirae</taxon>
        <taxon>Uroviricota</taxon>
        <taxon>Caudoviricetes</taxon>
        <taxon>Demerecviridae</taxon>
        <taxon>Novosibvirus</taxon>
        <taxon>Novosibvirus PM135</taxon>
    </lineage>
</organism>
<keyword evidence="3" id="KW-1185">Reference proteome</keyword>
<protein>
    <submittedName>
        <fullName evidence="2">Uncharacterized protein</fullName>
    </submittedName>
</protein>
<dbReference type="GeneID" id="40097292"/>
<keyword evidence="1" id="KW-0472">Membrane</keyword>
<feature type="transmembrane region" description="Helical" evidence="1">
    <location>
        <begin position="6"/>
        <end position="31"/>
    </location>
</feature>
<dbReference type="Proteomes" id="UP000241842">
    <property type="component" value="Segment"/>
</dbReference>
<evidence type="ECO:0000313" key="2">
    <source>
        <dbReference type="EMBL" id="ATW69955.1"/>
    </source>
</evidence>